<dbReference type="Proteomes" id="UP000314986">
    <property type="component" value="Unassembled WGS sequence"/>
</dbReference>
<dbReference type="Pfam" id="PF20811">
    <property type="entry name" value="PARG_cat_N"/>
    <property type="match status" value="1"/>
</dbReference>
<feature type="region of interest" description="Disordered" evidence="6">
    <location>
        <begin position="256"/>
        <end position="282"/>
    </location>
</feature>
<reference evidence="10" key="3">
    <citation type="journal article" date="2014" name="Nature">
        <title>Elephant shark genome provides unique insights into gnathostome evolution.</title>
        <authorList>
            <consortium name="International Elephant Shark Genome Sequencing Consortium"/>
            <person name="Venkatesh B."/>
            <person name="Lee A.P."/>
            <person name="Ravi V."/>
            <person name="Maurya A.K."/>
            <person name="Lian M.M."/>
            <person name="Swann J.B."/>
            <person name="Ohta Y."/>
            <person name="Flajnik M.F."/>
            <person name="Sutoh Y."/>
            <person name="Kasahara M."/>
            <person name="Hoon S."/>
            <person name="Gangu V."/>
            <person name="Roy S.W."/>
            <person name="Irimia M."/>
            <person name="Korzh V."/>
            <person name="Kondrychyn I."/>
            <person name="Lim Z.W."/>
            <person name="Tay B.H."/>
            <person name="Tohari S."/>
            <person name="Kong K.W."/>
            <person name="Ho S."/>
            <person name="Lorente-Galdos B."/>
            <person name="Quilez J."/>
            <person name="Marques-Bonet T."/>
            <person name="Raney B.J."/>
            <person name="Ingham P.W."/>
            <person name="Tay A."/>
            <person name="Hillier L.W."/>
            <person name="Minx P."/>
            <person name="Boehm T."/>
            <person name="Wilson R.K."/>
            <person name="Brenner S."/>
            <person name="Warren W.C."/>
        </authorList>
    </citation>
    <scope>NUCLEOTIDE SEQUENCE [LARGE SCALE GENOMIC DNA]</scope>
</reference>
<feature type="active site" evidence="4">
    <location>
        <position position="734"/>
    </location>
</feature>
<dbReference type="GO" id="GO:0009225">
    <property type="term" value="P:nucleotide-sugar metabolic process"/>
    <property type="evidence" value="ECO:0007669"/>
    <property type="project" value="TreeGrafter"/>
</dbReference>
<comment type="similarity">
    <text evidence="1">Belongs to the poly(ADP-ribose) glycohydrolase family.</text>
</comment>
<feature type="compositionally biased region" description="Polar residues" evidence="6">
    <location>
        <begin position="159"/>
        <end position="186"/>
    </location>
</feature>
<dbReference type="KEGG" id="cmk:103181684"/>
<evidence type="ECO:0000256" key="5">
    <source>
        <dbReference type="PIRSR" id="PIRSR607724-2"/>
    </source>
</evidence>
<feature type="compositionally biased region" description="Basic and acidic residues" evidence="6">
    <location>
        <begin position="130"/>
        <end position="155"/>
    </location>
</feature>
<feature type="active site" evidence="4">
    <location>
        <position position="752"/>
    </location>
</feature>
<dbReference type="GO" id="GO:0004649">
    <property type="term" value="F:poly(ADP-ribose) glycohydrolase activity"/>
    <property type="evidence" value="ECO:0007669"/>
    <property type="project" value="UniProtKB-EC"/>
</dbReference>
<evidence type="ECO:0000259" key="7">
    <source>
        <dbReference type="Pfam" id="PF05028"/>
    </source>
</evidence>
<reference evidence="9" key="5">
    <citation type="submission" date="2025-09" db="UniProtKB">
        <authorList>
            <consortium name="Ensembl"/>
        </authorList>
    </citation>
    <scope>IDENTIFICATION</scope>
</reference>
<organism evidence="9 10">
    <name type="scientific">Callorhinchus milii</name>
    <name type="common">Ghost shark</name>
    <dbReference type="NCBI Taxonomy" id="7868"/>
    <lineage>
        <taxon>Eukaryota</taxon>
        <taxon>Metazoa</taxon>
        <taxon>Chordata</taxon>
        <taxon>Craniata</taxon>
        <taxon>Vertebrata</taxon>
        <taxon>Chondrichthyes</taxon>
        <taxon>Holocephali</taxon>
        <taxon>Chimaeriformes</taxon>
        <taxon>Callorhinchidae</taxon>
        <taxon>Callorhinchus</taxon>
    </lineage>
</organism>
<feature type="region of interest" description="Disordered" evidence="6">
    <location>
        <begin position="88"/>
        <end position="203"/>
    </location>
</feature>
<evidence type="ECO:0000313" key="9">
    <source>
        <dbReference type="Ensembl" id="ENSCMIP00000012319.1"/>
    </source>
</evidence>
<feature type="compositionally biased region" description="Basic and acidic residues" evidence="6">
    <location>
        <begin position="191"/>
        <end position="203"/>
    </location>
</feature>
<feature type="binding site" evidence="5">
    <location>
        <position position="737"/>
    </location>
    <ligand>
        <name>substrate</name>
    </ligand>
</feature>
<keyword evidence="3" id="KW-0378">Hydrolase</keyword>
<feature type="binding site" evidence="5">
    <location>
        <position position="751"/>
    </location>
    <ligand>
        <name>substrate</name>
    </ligand>
</feature>
<gene>
    <name evidence="9" type="primary">parga</name>
</gene>
<feature type="domain" description="PARG helical" evidence="8">
    <location>
        <begin position="579"/>
        <end position="696"/>
    </location>
</feature>
<keyword evidence="10" id="KW-1185">Reference proteome</keyword>
<dbReference type="EC" id="3.2.1.143" evidence="2"/>
<dbReference type="GeneID" id="103181684"/>
<evidence type="ECO:0000256" key="6">
    <source>
        <dbReference type="SAM" id="MobiDB-lite"/>
    </source>
</evidence>
<dbReference type="InParanoid" id="A0A4W3HT45"/>
<feature type="domain" description="PARG catalytic Macro" evidence="7">
    <location>
        <begin position="703"/>
        <end position="905"/>
    </location>
</feature>
<accession>A0A4W3HT45</accession>
<feature type="active site" evidence="4">
    <location>
        <position position="753"/>
    </location>
</feature>
<dbReference type="InterPro" id="IPR048362">
    <property type="entry name" value="PARG_helical"/>
</dbReference>
<protein>
    <recommendedName>
        <fullName evidence="2">poly(ADP-ribose) glycohydrolase</fullName>
        <ecNumber evidence="2">3.2.1.143</ecNumber>
    </recommendedName>
</protein>
<dbReference type="InterPro" id="IPR046372">
    <property type="entry name" value="PARG_cat_C"/>
</dbReference>
<sequence length="969" mass="109802">MSSVSDDEPTRKRLRLEVCPSAAQQQQRSSPTTNKGLQHCLPQGSPEGKTANISAVNKLNCADLPVNRCADLTMDQASMQHTKQTLKIKDESYSHNTKLKETSQESGLKDSETVRHHAQFRNNRLSSSEIESKNYKTREKTECVESEEIRKEKDPLGSQPDTSEQTSRNAQHRCSSGSAGDNQKLPNTKIEGSDFREKRKSVIPDKKKCKTLDTWIIKHNSTEVSRQTKTGEPISDFDVLDTDEDQIAEIDTVPESPLSDFDCEQHLAGPSGTGKEGKGGLIESHSVKNISEITSPMKRDNSNNNSLMSETEVTGISSKEAGAEHASAQQANRVYAYSPNKKDENMIEVDGVSKYFCGDQFSKAQTKVFGALKDGTREVLKPEQPINPSPSSSSTQLGKMKGPTKVAKKITDHFRYLGRKPQKMDENRRGNCDVEDKKLNRGRYSVDAKWLGTPISELRRMPECGGVLPPLRASHVNTVNIRTDLLKSGDVPRPYPTYFKDAWDDKHVKMPCSDQNLYPVENEDGDKIVRSRWELINTALLRKFDNSLDIKDAILKYNAGYAKKWDFTILNYLCTEVLDDVETQHLLQSLLPEIAELALRLLSVCTQPIPLLKQKMNHSITMSQEQIACLLANAFFCTFPRRNSRVKSEYSSYPDINFNKLFEGSSLRKAEKLKTLFCYFRKVTEKKPVGLVTFQRQCLQKFPEWEKSTKRLTKLHITCEGTIEDNGRGMLQVDFANRFVGGGVTRAGLVQEEIRFLINPELIVSRLFTEVLDHNECLIITGTEQYSSYEGYADTYKWVGIFNDKTPRDTWQRRMTEIVAIDAMPFRRYLDQFLPCNLRRELNKAYCGFERPSIDPRNLSAAATGNWGCGAFGGDARLKSLLQMMAAAEAGRDVAYFTFGDRELMIEIHDMHKFLTEKEQTVGHIYRHLERYYSEVCRSCSFSRPNVRLYNFIYDSVGSCTDSTDEDEG</sequence>
<dbReference type="GO" id="GO:1990966">
    <property type="term" value="P:ATP generation from poly-ADP-D-ribose"/>
    <property type="evidence" value="ECO:0007669"/>
    <property type="project" value="TreeGrafter"/>
</dbReference>
<reference evidence="10" key="1">
    <citation type="journal article" date="2006" name="Science">
        <title>Ancient noncoding elements conserved in the human genome.</title>
        <authorList>
            <person name="Venkatesh B."/>
            <person name="Kirkness E.F."/>
            <person name="Loh Y.H."/>
            <person name="Halpern A.L."/>
            <person name="Lee A.P."/>
            <person name="Johnson J."/>
            <person name="Dandona N."/>
            <person name="Viswanathan L.D."/>
            <person name="Tay A."/>
            <person name="Venter J.C."/>
            <person name="Strausberg R.L."/>
            <person name="Brenner S."/>
        </authorList>
    </citation>
    <scope>NUCLEOTIDE SEQUENCE [LARGE SCALE GENOMIC DNA]</scope>
</reference>
<dbReference type="RefSeq" id="XP_007896545.1">
    <property type="nucleotide sequence ID" value="XM_007898354.2"/>
</dbReference>
<dbReference type="CTD" id="559134"/>
<evidence type="ECO:0000256" key="2">
    <source>
        <dbReference type="ARBA" id="ARBA00012255"/>
    </source>
</evidence>
<evidence type="ECO:0000259" key="8">
    <source>
        <dbReference type="Pfam" id="PF20811"/>
    </source>
</evidence>
<reference evidence="9" key="4">
    <citation type="submission" date="2025-08" db="UniProtKB">
        <authorList>
            <consortium name="Ensembl"/>
        </authorList>
    </citation>
    <scope>IDENTIFICATION</scope>
</reference>
<evidence type="ECO:0000256" key="1">
    <source>
        <dbReference type="ARBA" id="ARBA00009545"/>
    </source>
</evidence>
<dbReference type="Pfam" id="PF05028">
    <property type="entry name" value="PARG_cat_C"/>
    <property type="match status" value="1"/>
</dbReference>
<proteinExistence type="inferred from homology"/>
<feature type="region of interest" description="Disordered" evidence="6">
    <location>
        <begin position="1"/>
        <end position="48"/>
    </location>
</feature>
<feature type="compositionally biased region" description="Basic and acidic residues" evidence="6">
    <location>
        <begin position="88"/>
        <end position="115"/>
    </location>
</feature>
<name>A0A4W3HT45_CALMI</name>
<feature type="binding site" evidence="5">
    <location>
        <position position="792"/>
    </location>
    <ligand>
        <name>substrate</name>
    </ligand>
</feature>
<reference evidence="10" key="2">
    <citation type="journal article" date="2007" name="PLoS Biol.">
        <title>Survey sequencing and comparative analysis of the elephant shark (Callorhinchus milii) genome.</title>
        <authorList>
            <person name="Venkatesh B."/>
            <person name="Kirkness E.F."/>
            <person name="Loh Y.H."/>
            <person name="Halpern A.L."/>
            <person name="Lee A.P."/>
            <person name="Johnson J."/>
            <person name="Dandona N."/>
            <person name="Viswanathan L.D."/>
            <person name="Tay A."/>
            <person name="Venter J.C."/>
            <person name="Strausberg R.L."/>
            <person name="Brenner S."/>
        </authorList>
    </citation>
    <scope>NUCLEOTIDE SEQUENCE [LARGE SCALE GENOMIC DNA]</scope>
</reference>
<feature type="region of interest" description="Disordered" evidence="6">
    <location>
        <begin position="220"/>
        <end position="240"/>
    </location>
</feature>
<dbReference type="Ensembl" id="ENSCMIT00000012607.1">
    <property type="protein sequence ID" value="ENSCMIP00000012319.1"/>
    <property type="gene ID" value="ENSCMIG00000006274.1"/>
</dbReference>
<dbReference type="GO" id="GO:0006282">
    <property type="term" value="P:regulation of DNA repair"/>
    <property type="evidence" value="ECO:0007669"/>
    <property type="project" value="InterPro"/>
</dbReference>
<evidence type="ECO:0000256" key="3">
    <source>
        <dbReference type="ARBA" id="ARBA00022801"/>
    </source>
</evidence>
<dbReference type="STRING" id="7868.ENSCMIP00000012319"/>
<dbReference type="PANTHER" id="PTHR12837">
    <property type="entry name" value="POLY ADP-RIBOSE GLYCOHYDROLASE"/>
    <property type="match status" value="1"/>
</dbReference>
<dbReference type="InterPro" id="IPR007724">
    <property type="entry name" value="Poly_GlycHdrlase"/>
</dbReference>
<dbReference type="GO" id="GO:0005975">
    <property type="term" value="P:carbohydrate metabolic process"/>
    <property type="evidence" value="ECO:0007669"/>
    <property type="project" value="InterPro"/>
</dbReference>
<dbReference type="GO" id="GO:0005634">
    <property type="term" value="C:nucleus"/>
    <property type="evidence" value="ECO:0007669"/>
    <property type="project" value="TreeGrafter"/>
</dbReference>
<evidence type="ECO:0000256" key="4">
    <source>
        <dbReference type="PIRSR" id="PIRSR607724-1"/>
    </source>
</evidence>
<dbReference type="AlphaFoldDB" id="A0A4W3HT45"/>
<feature type="compositionally biased region" description="Polar residues" evidence="6">
    <location>
        <begin position="120"/>
        <end position="129"/>
    </location>
</feature>
<evidence type="ECO:0000313" key="10">
    <source>
        <dbReference type="Proteomes" id="UP000314986"/>
    </source>
</evidence>
<dbReference type="GeneTree" id="ENSGT00390000003652"/>
<dbReference type="PANTHER" id="PTHR12837:SF15">
    <property type="entry name" value="POLY(ADP-RIBOSE) GLYCOHYDROLASE"/>
    <property type="match status" value="1"/>
</dbReference>
<feature type="region of interest" description="Disordered" evidence="6">
    <location>
        <begin position="381"/>
        <end position="402"/>
    </location>
</feature>
<dbReference type="OrthoDB" id="1937899at2759"/>
<dbReference type="GO" id="GO:0005737">
    <property type="term" value="C:cytoplasm"/>
    <property type="evidence" value="ECO:0007669"/>
    <property type="project" value="TreeGrafter"/>
</dbReference>